<accession>A0A395NRN7</accession>
<dbReference type="PANTHER" id="PTHR48022">
    <property type="entry name" value="PLASTIDIC GLUCOSE TRANSPORTER 4"/>
    <property type="match status" value="1"/>
</dbReference>
<protein>
    <submittedName>
        <fullName evidence="6">Mfs hexose transporter</fullName>
    </submittedName>
</protein>
<gene>
    <name evidence="6" type="ORF">TARUN_3574</name>
</gene>
<keyword evidence="2 5" id="KW-0812">Transmembrane</keyword>
<evidence type="ECO:0000313" key="6">
    <source>
        <dbReference type="EMBL" id="RFU78604.1"/>
    </source>
</evidence>
<dbReference type="OrthoDB" id="6612291at2759"/>
<dbReference type="Proteomes" id="UP000266272">
    <property type="component" value="Unassembled WGS sequence"/>
</dbReference>
<feature type="transmembrane region" description="Helical" evidence="5">
    <location>
        <begin position="28"/>
        <end position="49"/>
    </location>
</feature>
<keyword evidence="4 5" id="KW-0472">Membrane</keyword>
<dbReference type="PANTHER" id="PTHR48022:SF22">
    <property type="entry name" value="MAJOR FACILITATOR SUPERFAMILY (MFS) PROFILE DOMAIN-CONTAINING PROTEIN"/>
    <property type="match status" value="1"/>
</dbReference>
<dbReference type="GO" id="GO:0016020">
    <property type="term" value="C:membrane"/>
    <property type="evidence" value="ECO:0007669"/>
    <property type="project" value="UniProtKB-SubCell"/>
</dbReference>
<name>A0A395NRN7_TRIAR</name>
<dbReference type="Gene3D" id="1.20.1250.20">
    <property type="entry name" value="MFS general substrate transporter like domains"/>
    <property type="match status" value="1"/>
</dbReference>
<evidence type="ECO:0000256" key="5">
    <source>
        <dbReference type="SAM" id="Phobius"/>
    </source>
</evidence>
<dbReference type="EMBL" id="PXOA01000199">
    <property type="protein sequence ID" value="RFU78604.1"/>
    <property type="molecule type" value="Genomic_DNA"/>
</dbReference>
<dbReference type="InterPro" id="IPR005828">
    <property type="entry name" value="MFS_sugar_transport-like"/>
</dbReference>
<comment type="subcellular location">
    <subcellularLocation>
        <location evidence="1">Membrane</location>
        <topology evidence="1">Multi-pass membrane protein</topology>
    </subcellularLocation>
</comment>
<evidence type="ECO:0000256" key="4">
    <source>
        <dbReference type="ARBA" id="ARBA00023136"/>
    </source>
</evidence>
<dbReference type="InterPro" id="IPR036259">
    <property type="entry name" value="MFS_trans_sf"/>
</dbReference>
<evidence type="ECO:0000256" key="3">
    <source>
        <dbReference type="ARBA" id="ARBA00022989"/>
    </source>
</evidence>
<comment type="caution">
    <text evidence="6">The sequence shown here is derived from an EMBL/GenBank/DDBJ whole genome shotgun (WGS) entry which is preliminary data.</text>
</comment>
<sequence>MGISLQNVFSLIVSFAMPYLFNPDKANLGAKVSFIFGGLSVLCVVYLWFYQPETANRSYEELDEMFMKKVPARKFKSFKTDVEQRVERVDEKLSSM</sequence>
<evidence type="ECO:0000256" key="2">
    <source>
        <dbReference type="ARBA" id="ARBA00022692"/>
    </source>
</evidence>
<dbReference type="Pfam" id="PF00083">
    <property type="entry name" value="Sugar_tr"/>
    <property type="match status" value="1"/>
</dbReference>
<organism evidence="6 7">
    <name type="scientific">Trichoderma arundinaceum</name>
    <dbReference type="NCBI Taxonomy" id="490622"/>
    <lineage>
        <taxon>Eukaryota</taxon>
        <taxon>Fungi</taxon>
        <taxon>Dikarya</taxon>
        <taxon>Ascomycota</taxon>
        <taxon>Pezizomycotina</taxon>
        <taxon>Sordariomycetes</taxon>
        <taxon>Hypocreomycetidae</taxon>
        <taxon>Hypocreales</taxon>
        <taxon>Hypocreaceae</taxon>
        <taxon>Trichoderma</taxon>
    </lineage>
</organism>
<proteinExistence type="predicted"/>
<dbReference type="InterPro" id="IPR050360">
    <property type="entry name" value="MFS_Sugar_Transporters"/>
</dbReference>
<keyword evidence="3 5" id="KW-1133">Transmembrane helix</keyword>
<evidence type="ECO:0000256" key="1">
    <source>
        <dbReference type="ARBA" id="ARBA00004141"/>
    </source>
</evidence>
<keyword evidence="7" id="KW-1185">Reference proteome</keyword>
<dbReference type="GO" id="GO:0005351">
    <property type="term" value="F:carbohydrate:proton symporter activity"/>
    <property type="evidence" value="ECO:0007669"/>
    <property type="project" value="TreeGrafter"/>
</dbReference>
<dbReference type="SUPFAM" id="SSF103473">
    <property type="entry name" value="MFS general substrate transporter"/>
    <property type="match status" value="1"/>
</dbReference>
<reference evidence="6 7" key="1">
    <citation type="journal article" date="2018" name="PLoS Pathog.">
        <title>Evolution of structural diversity of trichothecenes, a family of toxins produced by plant pathogenic and entomopathogenic fungi.</title>
        <authorList>
            <person name="Proctor R.H."/>
            <person name="McCormick S.P."/>
            <person name="Kim H.S."/>
            <person name="Cardoza R.E."/>
            <person name="Stanley A.M."/>
            <person name="Lindo L."/>
            <person name="Kelly A."/>
            <person name="Brown D.W."/>
            <person name="Lee T."/>
            <person name="Vaughan M.M."/>
            <person name="Alexander N.J."/>
            <person name="Busman M."/>
            <person name="Gutierrez S."/>
        </authorList>
    </citation>
    <scope>NUCLEOTIDE SEQUENCE [LARGE SCALE GENOMIC DNA]</scope>
    <source>
        <strain evidence="6 7">IBT 40837</strain>
    </source>
</reference>
<dbReference type="AlphaFoldDB" id="A0A395NRN7"/>
<evidence type="ECO:0000313" key="7">
    <source>
        <dbReference type="Proteomes" id="UP000266272"/>
    </source>
</evidence>